<feature type="compositionally biased region" description="Pro residues" evidence="1">
    <location>
        <begin position="1"/>
        <end position="10"/>
    </location>
</feature>
<feature type="region of interest" description="Disordered" evidence="1">
    <location>
        <begin position="1"/>
        <end position="63"/>
    </location>
</feature>
<dbReference type="EMBL" id="CAUYUJ010019100">
    <property type="protein sequence ID" value="CAK0888598.1"/>
    <property type="molecule type" value="Genomic_DNA"/>
</dbReference>
<name>A0ABN9WPN8_9DINO</name>
<proteinExistence type="predicted"/>
<accession>A0ABN9WPN8</accession>
<organism evidence="2 3">
    <name type="scientific">Prorocentrum cordatum</name>
    <dbReference type="NCBI Taxonomy" id="2364126"/>
    <lineage>
        <taxon>Eukaryota</taxon>
        <taxon>Sar</taxon>
        <taxon>Alveolata</taxon>
        <taxon>Dinophyceae</taxon>
        <taxon>Prorocentrales</taxon>
        <taxon>Prorocentraceae</taxon>
        <taxon>Prorocentrum</taxon>
    </lineage>
</organism>
<feature type="compositionally biased region" description="Low complexity" evidence="1">
    <location>
        <begin position="44"/>
        <end position="56"/>
    </location>
</feature>
<evidence type="ECO:0000256" key="1">
    <source>
        <dbReference type="SAM" id="MobiDB-lite"/>
    </source>
</evidence>
<gene>
    <name evidence="2" type="ORF">PCOR1329_LOCUS69358</name>
</gene>
<feature type="compositionally biased region" description="Low complexity" evidence="1">
    <location>
        <begin position="16"/>
        <end position="35"/>
    </location>
</feature>
<keyword evidence="3" id="KW-1185">Reference proteome</keyword>
<comment type="caution">
    <text evidence="2">The sequence shown here is derived from an EMBL/GenBank/DDBJ whole genome shotgun (WGS) entry which is preliminary data.</text>
</comment>
<dbReference type="Proteomes" id="UP001189429">
    <property type="component" value="Unassembled WGS sequence"/>
</dbReference>
<protein>
    <submittedName>
        <fullName evidence="2">Uncharacterized protein</fullName>
    </submittedName>
</protein>
<feature type="non-terminal residue" evidence="2">
    <location>
        <position position="1"/>
    </location>
</feature>
<evidence type="ECO:0000313" key="3">
    <source>
        <dbReference type="Proteomes" id="UP001189429"/>
    </source>
</evidence>
<reference evidence="2" key="1">
    <citation type="submission" date="2023-10" db="EMBL/GenBank/DDBJ databases">
        <authorList>
            <person name="Chen Y."/>
            <person name="Shah S."/>
            <person name="Dougan E. K."/>
            <person name="Thang M."/>
            <person name="Chan C."/>
        </authorList>
    </citation>
    <scope>NUCLEOTIDE SEQUENCE [LARGE SCALE GENOMIC DNA]</scope>
</reference>
<evidence type="ECO:0000313" key="2">
    <source>
        <dbReference type="EMBL" id="CAK0888598.1"/>
    </source>
</evidence>
<sequence length="223" mass="22492">RRPPSQPPAAPHEHASQAQPAGAAPGQRGHGAAPSAEPPPRPPAAAADGGFASNGRASGGRGASRAGAALRLQRWWRDCLEARGALFEGLVVELMELRAGAAEDTGGPAGVARLHPEAAGPRRSGVAGVTAARRPRDGAVVPARPSRSDAVAARLPLALGSLCLLSSSSSSSSSSKRGATCASSFRASQRHGCFCAGHSCTPCVPTAGVRVRRAGRRHSQGFG</sequence>
<feature type="region of interest" description="Disordered" evidence="1">
    <location>
        <begin position="103"/>
        <end position="145"/>
    </location>
</feature>